<evidence type="ECO:0000313" key="2">
    <source>
        <dbReference type="EMBL" id="KYP41936.1"/>
    </source>
</evidence>
<accession>A0A151RH88</accession>
<proteinExistence type="predicted"/>
<reference evidence="2" key="1">
    <citation type="journal article" date="2012" name="Nat. Biotechnol.">
        <title>Draft genome sequence of pigeonpea (Cajanus cajan), an orphan legume crop of resource-poor farmers.</title>
        <authorList>
            <person name="Varshney R.K."/>
            <person name="Chen W."/>
            <person name="Li Y."/>
            <person name="Bharti A.K."/>
            <person name="Saxena R.K."/>
            <person name="Schlueter J.A."/>
            <person name="Donoghue M.T."/>
            <person name="Azam S."/>
            <person name="Fan G."/>
            <person name="Whaley A.M."/>
            <person name="Farmer A.D."/>
            <person name="Sheridan J."/>
            <person name="Iwata A."/>
            <person name="Tuteja R."/>
            <person name="Penmetsa R.V."/>
            <person name="Wu W."/>
            <person name="Upadhyaya H.D."/>
            <person name="Yang S.P."/>
            <person name="Shah T."/>
            <person name="Saxena K.B."/>
            <person name="Michael T."/>
            <person name="McCombie W.R."/>
            <person name="Yang B."/>
            <person name="Zhang G."/>
            <person name="Yang H."/>
            <person name="Wang J."/>
            <person name="Spillane C."/>
            <person name="Cook D.R."/>
            <person name="May G.D."/>
            <person name="Xu X."/>
            <person name="Jackson S.A."/>
        </authorList>
    </citation>
    <scope>NUCLEOTIDE SEQUENCE [LARGE SCALE GENOMIC DNA]</scope>
</reference>
<feature type="domain" description="Retrovirus-related Pol polyprotein from transposon TNT 1-94-like beta-barrel" evidence="1">
    <location>
        <begin position="7"/>
        <end position="64"/>
    </location>
</feature>
<evidence type="ECO:0000313" key="3">
    <source>
        <dbReference type="Proteomes" id="UP000075243"/>
    </source>
</evidence>
<sequence>MKNFITENFGKVRLADDEALDIIGMGDINLRTFAGIVWTLKNVTYILGLKRMLISLGMLDVQGYQVIFGDGQWKVVKGNLVVARGWKKRTLYMVELPAKEVNLVSNDVGQSSSL</sequence>
<dbReference type="Proteomes" id="UP000075243">
    <property type="component" value="Unassembled WGS sequence"/>
</dbReference>
<name>A0A151RH88_CAJCA</name>
<dbReference type="InterPro" id="IPR054722">
    <property type="entry name" value="PolX-like_BBD"/>
</dbReference>
<dbReference type="Pfam" id="PF22936">
    <property type="entry name" value="Pol_BBD"/>
    <property type="match status" value="1"/>
</dbReference>
<dbReference type="EMBL" id="KQ483744">
    <property type="protein sequence ID" value="KYP41936.1"/>
    <property type="molecule type" value="Genomic_DNA"/>
</dbReference>
<dbReference type="Gramene" id="C.cajan_37455.t">
    <property type="protein sequence ID" value="C.cajan_37455.t.cds1"/>
    <property type="gene ID" value="C.cajan_37455"/>
</dbReference>
<gene>
    <name evidence="2" type="ORF">KK1_036673</name>
</gene>
<evidence type="ECO:0000259" key="1">
    <source>
        <dbReference type="Pfam" id="PF22936"/>
    </source>
</evidence>
<dbReference type="AlphaFoldDB" id="A0A151RH88"/>
<keyword evidence="3" id="KW-1185">Reference proteome</keyword>
<protein>
    <submittedName>
        <fullName evidence="2">Retrovirus-related Pol polyprotein from transposon TNT 1-94</fullName>
    </submittedName>
</protein>
<dbReference type="OMA" id="NFITENF"/>
<organism evidence="2 3">
    <name type="scientific">Cajanus cajan</name>
    <name type="common">Pigeon pea</name>
    <name type="synonym">Cajanus indicus</name>
    <dbReference type="NCBI Taxonomy" id="3821"/>
    <lineage>
        <taxon>Eukaryota</taxon>
        <taxon>Viridiplantae</taxon>
        <taxon>Streptophyta</taxon>
        <taxon>Embryophyta</taxon>
        <taxon>Tracheophyta</taxon>
        <taxon>Spermatophyta</taxon>
        <taxon>Magnoliopsida</taxon>
        <taxon>eudicotyledons</taxon>
        <taxon>Gunneridae</taxon>
        <taxon>Pentapetalae</taxon>
        <taxon>rosids</taxon>
        <taxon>fabids</taxon>
        <taxon>Fabales</taxon>
        <taxon>Fabaceae</taxon>
        <taxon>Papilionoideae</taxon>
        <taxon>50 kb inversion clade</taxon>
        <taxon>NPAAA clade</taxon>
        <taxon>indigoferoid/millettioid clade</taxon>
        <taxon>Phaseoleae</taxon>
        <taxon>Cajanus</taxon>
    </lineage>
</organism>